<dbReference type="PANTHER" id="PTHR13802:SF52">
    <property type="entry name" value="MUCIN-4"/>
    <property type="match status" value="1"/>
</dbReference>
<gene>
    <name evidence="2" type="ORF">PACLA_8A003165</name>
</gene>
<dbReference type="AlphaFoldDB" id="A0A6S7IPU0"/>
<dbReference type="Pfam" id="PF06119">
    <property type="entry name" value="NIDO"/>
    <property type="match status" value="1"/>
</dbReference>
<feature type="non-terminal residue" evidence="2">
    <location>
        <position position="1"/>
    </location>
</feature>
<keyword evidence="3" id="KW-1185">Reference proteome</keyword>
<keyword evidence="1" id="KW-1015">Disulfide bond</keyword>
<protein>
    <submittedName>
        <fullName evidence="2">Mucin, partial</fullName>
    </submittedName>
</protein>
<evidence type="ECO:0000313" key="2">
    <source>
        <dbReference type="EMBL" id="CAB4007771.1"/>
    </source>
</evidence>
<evidence type="ECO:0000313" key="3">
    <source>
        <dbReference type="Proteomes" id="UP001152795"/>
    </source>
</evidence>
<sequence length="216" mass="24286">MWALHLMVVVAGVFINNGFAQIFEGSSEGNGDVVGERFVEFSNDPVLSVDAQEYGECTQREVPGLSFNMRGKSFTKMFICPNGLISFTDPNMQNWPFTLGTLSTQRDSTFIAPYWSRVNLPGFTSGDSKVRYNGYHKDFNNNANVFNKVNQDVRTFKGDNSFEATWVSVITWENVQPFDTGTFGGKDTFQAVLASDETSWYLTYNYGDMDWAVKAP</sequence>
<dbReference type="Proteomes" id="UP001152795">
    <property type="component" value="Unassembled WGS sequence"/>
</dbReference>
<dbReference type="InterPro" id="IPR003886">
    <property type="entry name" value="NIDO_dom"/>
</dbReference>
<dbReference type="EMBL" id="CACRXK020005906">
    <property type="protein sequence ID" value="CAB4007771.1"/>
    <property type="molecule type" value="Genomic_DNA"/>
</dbReference>
<reference evidence="2" key="1">
    <citation type="submission" date="2020-04" db="EMBL/GenBank/DDBJ databases">
        <authorList>
            <person name="Alioto T."/>
            <person name="Alioto T."/>
            <person name="Gomez Garrido J."/>
        </authorList>
    </citation>
    <scope>NUCLEOTIDE SEQUENCE</scope>
    <source>
        <strain evidence="2">A484AB</strain>
    </source>
</reference>
<organism evidence="2 3">
    <name type="scientific">Paramuricea clavata</name>
    <name type="common">Red gorgonian</name>
    <name type="synonym">Violescent sea-whip</name>
    <dbReference type="NCBI Taxonomy" id="317549"/>
    <lineage>
        <taxon>Eukaryota</taxon>
        <taxon>Metazoa</taxon>
        <taxon>Cnidaria</taxon>
        <taxon>Anthozoa</taxon>
        <taxon>Octocorallia</taxon>
        <taxon>Malacalcyonacea</taxon>
        <taxon>Plexauridae</taxon>
        <taxon>Paramuricea</taxon>
    </lineage>
</organism>
<dbReference type="PANTHER" id="PTHR13802">
    <property type="entry name" value="MUCIN 4-RELATED"/>
    <property type="match status" value="1"/>
</dbReference>
<dbReference type="PROSITE" id="PS51220">
    <property type="entry name" value="NIDO"/>
    <property type="match status" value="1"/>
</dbReference>
<evidence type="ECO:0000256" key="1">
    <source>
        <dbReference type="ARBA" id="ARBA00023157"/>
    </source>
</evidence>
<dbReference type="InterPro" id="IPR051495">
    <property type="entry name" value="Epithelial_Barrier/Signaling"/>
</dbReference>
<dbReference type="GO" id="GO:0007160">
    <property type="term" value="P:cell-matrix adhesion"/>
    <property type="evidence" value="ECO:0007669"/>
    <property type="project" value="InterPro"/>
</dbReference>
<name>A0A6S7IPU0_PARCT</name>
<accession>A0A6S7IPU0</accession>
<dbReference type="OrthoDB" id="5981455at2759"/>
<comment type="caution">
    <text evidence="2">The sequence shown here is derived from an EMBL/GenBank/DDBJ whole genome shotgun (WGS) entry which is preliminary data.</text>
</comment>
<proteinExistence type="predicted"/>